<dbReference type="RefSeq" id="XP_004360909.1">
    <property type="nucleotide sequence ID" value="XM_004360852.1"/>
</dbReference>
<feature type="compositionally biased region" description="Polar residues" evidence="1">
    <location>
        <begin position="27"/>
        <end position="40"/>
    </location>
</feature>
<keyword evidence="3" id="KW-1185">Reference proteome</keyword>
<dbReference type="Proteomes" id="UP000007797">
    <property type="component" value="Unassembled WGS sequence"/>
</dbReference>
<evidence type="ECO:0000313" key="3">
    <source>
        <dbReference type="Proteomes" id="UP000007797"/>
    </source>
</evidence>
<dbReference type="GeneID" id="14875115"/>
<feature type="compositionally biased region" description="Polar residues" evidence="1">
    <location>
        <begin position="1"/>
        <end position="11"/>
    </location>
</feature>
<protein>
    <submittedName>
        <fullName evidence="2">Uncharacterized protein</fullName>
    </submittedName>
</protein>
<accession>F4PNK5</accession>
<name>F4PNK5_CACFS</name>
<proteinExistence type="predicted"/>
<evidence type="ECO:0000313" key="2">
    <source>
        <dbReference type="EMBL" id="EGG23058.1"/>
    </source>
</evidence>
<organism evidence="2 3">
    <name type="scientific">Cavenderia fasciculata</name>
    <name type="common">Slime mold</name>
    <name type="synonym">Dictyostelium fasciculatum</name>
    <dbReference type="NCBI Taxonomy" id="261658"/>
    <lineage>
        <taxon>Eukaryota</taxon>
        <taxon>Amoebozoa</taxon>
        <taxon>Evosea</taxon>
        <taxon>Eumycetozoa</taxon>
        <taxon>Dictyostelia</taxon>
        <taxon>Acytosteliales</taxon>
        <taxon>Cavenderiaceae</taxon>
        <taxon>Cavenderia</taxon>
    </lineage>
</organism>
<evidence type="ECO:0000256" key="1">
    <source>
        <dbReference type="SAM" id="MobiDB-lite"/>
    </source>
</evidence>
<dbReference type="EMBL" id="GL883008">
    <property type="protein sequence ID" value="EGG23058.1"/>
    <property type="molecule type" value="Genomic_DNA"/>
</dbReference>
<sequence>MENSSDTNVIGTNIVPRQPASPLASPVSVNGANNNVHNRSPPTLDWWVDSKLYYGYNAQQTFSSPSIKNLVDHEFKIVGANSSDVMDGCVTNYGYDEHPC</sequence>
<gene>
    <name evidence="2" type="ORF">DFA_05188</name>
</gene>
<dbReference type="AlphaFoldDB" id="F4PNK5"/>
<feature type="region of interest" description="Disordered" evidence="1">
    <location>
        <begin position="1"/>
        <end position="40"/>
    </location>
</feature>
<dbReference type="KEGG" id="dfa:DFA_05188"/>
<reference evidence="3" key="1">
    <citation type="journal article" date="2011" name="Genome Res.">
        <title>Phylogeny-wide analysis of social amoeba genomes highlights ancient origins for complex intercellular communication.</title>
        <authorList>
            <person name="Heidel A.J."/>
            <person name="Lawal H.M."/>
            <person name="Felder M."/>
            <person name="Schilde C."/>
            <person name="Helps N.R."/>
            <person name="Tunggal B."/>
            <person name="Rivero F."/>
            <person name="John U."/>
            <person name="Schleicher M."/>
            <person name="Eichinger L."/>
            <person name="Platzer M."/>
            <person name="Noegel A.A."/>
            <person name="Schaap P."/>
            <person name="Gloeckner G."/>
        </authorList>
    </citation>
    <scope>NUCLEOTIDE SEQUENCE [LARGE SCALE GENOMIC DNA]</scope>
    <source>
        <strain evidence="3">SH3</strain>
    </source>
</reference>